<feature type="chain" id="PRO_5036273823" evidence="8">
    <location>
        <begin position="18"/>
        <end position="146"/>
    </location>
</feature>
<dbReference type="PANTHER" id="PTHR20855">
    <property type="entry name" value="ADIPOR/PROGESTIN RECEPTOR-RELATED"/>
    <property type="match status" value="1"/>
</dbReference>
<dbReference type="EMBL" id="CAJNOK010032052">
    <property type="protein sequence ID" value="CAF1479607.1"/>
    <property type="molecule type" value="Genomic_DNA"/>
</dbReference>
<evidence type="ECO:0000256" key="8">
    <source>
        <dbReference type="SAM" id="SignalP"/>
    </source>
</evidence>
<feature type="transmembrane region" description="Helical" evidence="7">
    <location>
        <begin position="55"/>
        <end position="73"/>
    </location>
</feature>
<gene>
    <name evidence="9" type="ORF">OVA965_LOCUS36005</name>
    <name evidence="10" type="ORF">TMI583_LOCUS36997</name>
</gene>
<feature type="transmembrane region" description="Helical" evidence="7">
    <location>
        <begin position="118"/>
        <end position="136"/>
    </location>
</feature>
<dbReference type="GO" id="GO:0046872">
    <property type="term" value="F:metal ion binding"/>
    <property type="evidence" value="ECO:0007669"/>
    <property type="project" value="UniProtKB-KW"/>
</dbReference>
<evidence type="ECO:0000256" key="1">
    <source>
        <dbReference type="ARBA" id="ARBA00004141"/>
    </source>
</evidence>
<keyword evidence="6" id="KW-0862">Zinc</keyword>
<comment type="similarity">
    <text evidence="2">Belongs to the ADIPOR family.</text>
</comment>
<comment type="subcellular location">
    <subcellularLocation>
        <location evidence="1">Membrane</location>
        <topology evidence="1">Multi-pass membrane protein</topology>
    </subcellularLocation>
</comment>
<evidence type="ECO:0000313" key="9">
    <source>
        <dbReference type="EMBL" id="CAF1479607.1"/>
    </source>
</evidence>
<feature type="transmembrane region" description="Helical" evidence="7">
    <location>
        <begin position="79"/>
        <end position="106"/>
    </location>
</feature>
<dbReference type="GO" id="GO:0016020">
    <property type="term" value="C:membrane"/>
    <property type="evidence" value="ECO:0007669"/>
    <property type="project" value="UniProtKB-SubCell"/>
</dbReference>
<evidence type="ECO:0000256" key="3">
    <source>
        <dbReference type="ARBA" id="ARBA00022692"/>
    </source>
</evidence>
<sequence length="146" mass="16710">LCMLCSSLFHLFGCCSATGYIFWLDCDLMGISVAILGCYLAGLHLGYACFKFWRACYEIMIVILMTCVIFHYVRRPKKYLFSSVHVTIFVGVALLGFLPVLHWLILHGGFFTEIVQVFLPKFIALYSLLGVGMLFYRTKIPERLFP</sequence>
<keyword evidence="4 7" id="KW-1133">Transmembrane helix</keyword>
<protein>
    <submittedName>
        <fullName evidence="10">Uncharacterized protein</fullName>
    </submittedName>
</protein>
<dbReference type="PANTHER" id="PTHR20855:SF15">
    <property type="entry name" value="PROGESTIN AND ADIPOQ RECEPTOR FAMILY MEMBER 3"/>
    <property type="match status" value="1"/>
</dbReference>
<keyword evidence="8" id="KW-0732">Signal</keyword>
<dbReference type="Proteomes" id="UP000682733">
    <property type="component" value="Unassembled WGS sequence"/>
</dbReference>
<evidence type="ECO:0000256" key="6">
    <source>
        <dbReference type="PIRSR" id="PIRSR604254-1"/>
    </source>
</evidence>
<feature type="non-terminal residue" evidence="10">
    <location>
        <position position="1"/>
    </location>
</feature>
<dbReference type="InterPro" id="IPR004254">
    <property type="entry name" value="AdipoR/HlyIII-related"/>
</dbReference>
<feature type="binding site" evidence="6">
    <location>
        <position position="10"/>
    </location>
    <ligand>
        <name>Zn(2+)</name>
        <dbReference type="ChEBI" id="CHEBI:29105"/>
    </ligand>
</feature>
<keyword evidence="3 7" id="KW-0812">Transmembrane</keyword>
<organism evidence="10 11">
    <name type="scientific">Didymodactylos carnosus</name>
    <dbReference type="NCBI Taxonomy" id="1234261"/>
    <lineage>
        <taxon>Eukaryota</taxon>
        <taxon>Metazoa</taxon>
        <taxon>Spiralia</taxon>
        <taxon>Gnathifera</taxon>
        <taxon>Rotifera</taxon>
        <taxon>Eurotatoria</taxon>
        <taxon>Bdelloidea</taxon>
        <taxon>Philodinida</taxon>
        <taxon>Philodinidae</taxon>
        <taxon>Didymodactylos</taxon>
    </lineage>
</organism>
<dbReference type="GO" id="GO:0038023">
    <property type="term" value="F:signaling receptor activity"/>
    <property type="evidence" value="ECO:0007669"/>
    <property type="project" value="TreeGrafter"/>
</dbReference>
<evidence type="ECO:0000256" key="7">
    <source>
        <dbReference type="SAM" id="Phobius"/>
    </source>
</evidence>
<dbReference type="AlphaFoldDB" id="A0A8S2TMF8"/>
<feature type="signal peptide" evidence="8">
    <location>
        <begin position="1"/>
        <end position="17"/>
    </location>
</feature>
<accession>A0A8S2TMF8</accession>
<feature type="transmembrane region" description="Helical" evidence="7">
    <location>
        <begin position="29"/>
        <end position="48"/>
    </location>
</feature>
<name>A0A8S2TMF8_9BILA</name>
<dbReference type="Proteomes" id="UP000677228">
    <property type="component" value="Unassembled WGS sequence"/>
</dbReference>
<keyword evidence="5 7" id="KW-0472">Membrane</keyword>
<evidence type="ECO:0000313" key="10">
    <source>
        <dbReference type="EMBL" id="CAF4270298.1"/>
    </source>
</evidence>
<dbReference type="Pfam" id="PF03006">
    <property type="entry name" value="HlyIII"/>
    <property type="match status" value="1"/>
</dbReference>
<reference evidence="10" key="1">
    <citation type="submission" date="2021-02" db="EMBL/GenBank/DDBJ databases">
        <authorList>
            <person name="Nowell W R."/>
        </authorList>
    </citation>
    <scope>NUCLEOTIDE SEQUENCE</scope>
</reference>
<evidence type="ECO:0000256" key="2">
    <source>
        <dbReference type="ARBA" id="ARBA00007018"/>
    </source>
</evidence>
<evidence type="ECO:0000256" key="4">
    <source>
        <dbReference type="ARBA" id="ARBA00022989"/>
    </source>
</evidence>
<feature type="non-terminal residue" evidence="10">
    <location>
        <position position="146"/>
    </location>
</feature>
<keyword evidence="6" id="KW-0479">Metal-binding</keyword>
<proteinExistence type="inferred from homology"/>
<comment type="caution">
    <text evidence="10">The sequence shown here is derived from an EMBL/GenBank/DDBJ whole genome shotgun (WGS) entry which is preliminary data.</text>
</comment>
<dbReference type="EMBL" id="CAJOBA010053971">
    <property type="protein sequence ID" value="CAF4270298.1"/>
    <property type="molecule type" value="Genomic_DNA"/>
</dbReference>
<evidence type="ECO:0000256" key="5">
    <source>
        <dbReference type="ARBA" id="ARBA00023136"/>
    </source>
</evidence>
<evidence type="ECO:0000313" key="11">
    <source>
        <dbReference type="Proteomes" id="UP000682733"/>
    </source>
</evidence>